<protein>
    <submittedName>
        <fullName evidence="2">Uncharacterized protein</fullName>
    </submittedName>
</protein>
<gene>
    <name evidence="2" type="ORF">LTR97_012152</name>
</gene>
<feature type="compositionally biased region" description="Low complexity" evidence="1">
    <location>
        <begin position="146"/>
        <end position="162"/>
    </location>
</feature>
<evidence type="ECO:0000256" key="1">
    <source>
        <dbReference type="SAM" id="MobiDB-lite"/>
    </source>
</evidence>
<dbReference type="Proteomes" id="UP001310594">
    <property type="component" value="Unassembled WGS sequence"/>
</dbReference>
<feature type="region of interest" description="Disordered" evidence="1">
    <location>
        <begin position="134"/>
        <end position="162"/>
    </location>
</feature>
<accession>A0AAN7VM67</accession>
<proteinExistence type="predicted"/>
<comment type="caution">
    <text evidence="2">The sequence shown here is derived from an EMBL/GenBank/DDBJ whole genome shotgun (WGS) entry which is preliminary data.</text>
</comment>
<reference evidence="2" key="1">
    <citation type="submission" date="2023-08" db="EMBL/GenBank/DDBJ databases">
        <title>Black Yeasts Isolated from many extreme environments.</title>
        <authorList>
            <person name="Coleine C."/>
            <person name="Stajich J.E."/>
            <person name="Selbmann L."/>
        </authorList>
    </citation>
    <scope>NUCLEOTIDE SEQUENCE</scope>
    <source>
        <strain evidence="2">CCFEE 5810</strain>
    </source>
</reference>
<dbReference type="AlphaFoldDB" id="A0AAN7VM67"/>
<dbReference type="EMBL" id="JAVRQU010000024">
    <property type="protein sequence ID" value="KAK5690598.1"/>
    <property type="molecule type" value="Genomic_DNA"/>
</dbReference>
<evidence type="ECO:0000313" key="3">
    <source>
        <dbReference type="Proteomes" id="UP001310594"/>
    </source>
</evidence>
<organism evidence="2 3">
    <name type="scientific">Elasticomyces elasticus</name>
    <dbReference type="NCBI Taxonomy" id="574655"/>
    <lineage>
        <taxon>Eukaryota</taxon>
        <taxon>Fungi</taxon>
        <taxon>Dikarya</taxon>
        <taxon>Ascomycota</taxon>
        <taxon>Pezizomycotina</taxon>
        <taxon>Dothideomycetes</taxon>
        <taxon>Dothideomycetidae</taxon>
        <taxon>Mycosphaerellales</taxon>
        <taxon>Teratosphaeriaceae</taxon>
        <taxon>Elasticomyces</taxon>
    </lineage>
</organism>
<name>A0AAN7VM67_9PEZI</name>
<sequence>MTGTSCATLLDVCVRLCVRSVTSGYPPNGYPASHQYPHPQRLMGPPPAPFPVPQSGQPGIPHHRQQQMVYHGAPMQQQQPMHEVIPKKKGRGKAKKAKAGASPIDEESITVAQMPGYSEEGSPLSRDWIRTNITKQDVSQSRKPKAAAQQDRAPSAAKAKSATAAGSGMMGGMFDGANDAIEDDLQLAPIIRYDGAHDLIESEGQSPGGWESSEAYRAGWVAGGISSGTCPVRA</sequence>
<evidence type="ECO:0000313" key="2">
    <source>
        <dbReference type="EMBL" id="KAK5690598.1"/>
    </source>
</evidence>